<reference evidence="1 2" key="1">
    <citation type="journal article" date="2021" name="Hortic Res">
        <title>High-quality reference genome and annotation aids understanding of berry development for evergreen blueberry (Vaccinium darrowii).</title>
        <authorList>
            <person name="Yu J."/>
            <person name="Hulse-Kemp A.M."/>
            <person name="Babiker E."/>
            <person name="Staton M."/>
        </authorList>
    </citation>
    <scope>NUCLEOTIDE SEQUENCE [LARGE SCALE GENOMIC DNA]</scope>
    <source>
        <strain evidence="2">cv. NJ 8807/NJ 8810</strain>
        <tissue evidence="1">Young leaf</tissue>
    </source>
</reference>
<evidence type="ECO:0000313" key="1">
    <source>
        <dbReference type="EMBL" id="KAH7852564.1"/>
    </source>
</evidence>
<organism evidence="1 2">
    <name type="scientific">Vaccinium darrowii</name>
    <dbReference type="NCBI Taxonomy" id="229202"/>
    <lineage>
        <taxon>Eukaryota</taxon>
        <taxon>Viridiplantae</taxon>
        <taxon>Streptophyta</taxon>
        <taxon>Embryophyta</taxon>
        <taxon>Tracheophyta</taxon>
        <taxon>Spermatophyta</taxon>
        <taxon>Magnoliopsida</taxon>
        <taxon>eudicotyledons</taxon>
        <taxon>Gunneridae</taxon>
        <taxon>Pentapetalae</taxon>
        <taxon>asterids</taxon>
        <taxon>Ericales</taxon>
        <taxon>Ericaceae</taxon>
        <taxon>Vaccinioideae</taxon>
        <taxon>Vaccinieae</taxon>
        <taxon>Vaccinium</taxon>
    </lineage>
</organism>
<dbReference type="Proteomes" id="UP000828048">
    <property type="component" value="Chromosome 8"/>
</dbReference>
<name>A0ACB7YIB1_9ERIC</name>
<evidence type="ECO:0000313" key="2">
    <source>
        <dbReference type="Proteomes" id="UP000828048"/>
    </source>
</evidence>
<keyword evidence="2" id="KW-1185">Reference proteome</keyword>
<comment type="caution">
    <text evidence="1">The sequence shown here is derived from an EMBL/GenBank/DDBJ whole genome shotgun (WGS) entry which is preliminary data.</text>
</comment>
<dbReference type="EMBL" id="CM037158">
    <property type="protein sequence ID" value="KAH7852564.1"/>
    <property type="molecule type" value="Genomic_DNA"/>
</dbReference>
<sequence>MGLRDLWVSFQHPCIILYKKRDVVACHLSSERGDEGDRVLRIHRGIVEIGEDCSSLFCSFGAGCFGRESELQKLFKQFVLGGVLTEAEFWATRKKLLDGDISRVTRQRAGFKSVMLADVRPSANGRSINT</sequence>
<protein>
    <submittedName>
        <fullName evidence="1">Uncharacterized protein</fullName>
    </submittedName>
</protein>
<proteinExistence type="predicted"/>
<gene>
    <name evidence="1" type="ORF">Vadar_026432</name>
</gene>
<accession>A0ACB7YIB1</accession>